<dbReference type="Proteomes" id="UP001147148">
    <property type="component" value="Unassembled WGS sequence"/>
</dbReference>
<gene>
    <name evidence="2" type="ORF">OL233_04665</name>
</gene>
<keyword evidence="3" id="KW-1185">Reference proteome</keyword>
<reference evidence="2" key="1">
    <citation type="submission" date="2022-10" db="EMBL/GenBank/DDBJ databases">
        <title>Vagococcus sp. isolated from poultry meat.</title>
        <authorList>
            <person name="Johansson P."/>
            <person name="Bjorkroth J."/>
        </authorList>
    </citation>
    <scope>NUCLEOTIDE SEQUENCE</scope>
    <source>
        <strain evidence="2">PNs007</strain>
    </source>
</reference>
<sequence length="536" mass="60736">MKIKSDKLVKKSQLRKIEESLMIDTVLQEKGRESLDKMSHNVTKMNETVKKSNDNTRELLKMLRENRSGADNNVEMLQKIESIEGSSFKRESLEHVMVIDTPEIYLNWKEQVKENEVFAKRNNIDLTQPFINTFSNVERANLYKELTDKFDIIELDKYDYLFATSAGVVAGFIDAAFVGTITNNTTQSAIPKMMDKQFDKIVNWYAKQEKIGMLEKQVEAAKSTSAKENLTNRIHALKNNKKIGRAGQISEWTKKDSIKVLEKNHRVSYDTAINKAVKGMSPDNHHLLSLAHEPSLFGLLVGIIDQLTGKSTFVDTLGNVIRTSTGNLNNELTGNIVQKISQATENWFGHIMSDIVGSSSSVGRGSGLPVPGWSSLQKLQVGNITINDKNMNVAQVSDWMFKNGYDVRAFSAQLIPVIIYETLVRCYWFFKQKFYFGKSIKESFPVANNRELSRLLLFSAASFTAIDVGDATIKSINPVGFNWGKFLMTINVPGIIDLGFRCVQNIKNEICHRNKIELVIKDDVLREYDRVLSEVY</sequence>
<feature type="coiled-coil region" evidence="1">
    <location>
        <begin position="46"/>
        <end position="80"/>
    </location>
</feature>
<comment type="caution">
    <text evidence="2">The sequence shown here is derived from an EMBL/GenBank/DDBJ whole genome shotgun (WGS) entry which is preliminary data.</text>
</comment>
<dbReference type="RefSeq" id="WP_275471212.1">
    <property type="nucleotide sequence ID" value="NZ_JAPDSH010000003.1"/>
</dbReference>
<evidence type="ECO:0000313" key="3">
    <source>
        <dbReference type="Proteomes" id="UP001147148"/>
    </source>
</evidence>
<evidence type="ECO:0000313" key="2">
    <source>
        <dbReference type="EMBL" id="MDF0479576.1"/>
    </source>
</evidence>
<accession>A0ABT5X119</accession>
<protein>
    <submittedName>
        <fullName evidence="2">Uncharacterized protein</fullName>
    </submittedName>
</protein>
<organism evidence="2 3">
    <name type="scientific">Vagococcus proximus</name>
    <dbReference type="NCBI Taxonomy" id="2991417"/>
    <lineage>
        <taxon>Bacteria</taxon>
        <taxon>Bacillati</taxon>
        <taxon>Bacillota</taxon>
        <taxon>Bacilli</taxon>
        <taxon>Lactobacillales</taxon>
        <taxon>Enterococcaceae</taxon>
        <taxon>Vagococcus</taxon>
    </lineage>
</organism>
<dbReference type="EMBL" id="JAPDSH010000003">
    <property type="protein sequence ID" value="MDF0479576.1"/>
    <property type="molecule type" value="Genomic_DNA"/>
</dbReference>
<keyword evidence="1" id="KW-0175">Coiled coil</keyword>
<proteinExistence type="predicted"/>
<name>A0ABT5X119_9ENTE</name>
<evidence type="ECO:0000256" key="1">
    <source>
        <dbReference type="SAM" id="Coils"/>
    </source>
</evidence>